<organism evidence="1 2">
    <name type="scientific">Trachymyrmex cornetzi</name>
    <dbReference type="NCBI Taxonomy" id="471704"/>
    <lineage>
        <taxon>Eukaryota</taxon>
        <taxon>Metazoa</taxon>
        <taxon>Ecdysozoa</taxon>
        <taxon>Arthropoda</taxon>
        <taxon>Hexapoda</taxon>
        <taxon>Insecta</taxon>
        <taxon>Pterygota</taxon>
        <taxon>Neoptera</taxon>
        <taxon>Endopterygota</taxon>
        <taxon>Hymenoptera</taxon>
        <taxon>Apocrita</taxon>
        <taxon>Aculeata</taxon>
        <taxon>Formicoidea</taxon>
        <taxon>Formicidae</taxon>
        <taxon>Myrmicinae</taxon>
        <taxon>Trachymyrmex</taxon>
    </lineage>
</organism>
<name>A0A151IZW9_9HYME</name>
<reference evidence="1 2" key="1">
    <citation type="submission" date="2015-09" db="EMBL/GenBank/DDBJ databases">
        <title>Trachymyrmex cornetzi WGS genome.</title>
        <authorList>
            <person name="Nygaard S."/>
            <person name="Hu H."/>
            <person name="Boomsma J."/>
            <person name="Zhang G."/>
        </authorList>
    </citation>
    <scope>NUCLEOTIDE SEQUENCE [LARGE SCALE GENOMIC DNA]</scope>
    <source>
        <strain evidence="1">Tcor2-1</strain>
        <tissue evidence="1">Whole body</tissue>
    </source>
</reference>
<accession>A0A151IZW9</accession>
<dbReference type="AlphaFoldDB" id="A0A151IZW9"/>
<gene>
    <name evidence="1" type="ORF">ALC57_13061</name>
</gene>
<dbReference type="EMBL" id="KQ980660">
    <property type="protein sequence ID" value="KYN14729.1"/>
    <property type="molecule type" value="Genomic_DNA"/>
</dbReference>
<dbReference type="Proteomes" id="UP000078492">
    <property type="component" value="Unassembled WGS sequence"/>
</dbReference>
<evidence type="ECO:0000313" key="1">
    <source>
        <dbReference type="EMBL" id="KYN14729.1"/>
    </source>
</evidence>
<keyword evidence="2" id="KW-1185">Reference proteome</keyword>
<proteinExistence type="predicted"/>
<evidence type="ECO:0000313" key="2">
    <source>
        <dbReference type="Proteomes" id="UP000078492"/>
    </source>
</evidence>
<sequence>MTHIGPRMKEDSPLFLDVLVQNCNSLLMPLMSDIWLEVCPDKKFESYTEITILSKTAALLKNIVIMQLIVECIDMMHIAMKNLLSSGEFCPTRRIHWILLLQIFICSGPCCRSFLESDSILMKISKNGLINRSLQKNQISSFEESVYYLKGIIQNWCDSSTLPQLTKLLKTLLLKARPVWYNNCINLNHTLRLIIEASSRLPKNYW</sequence>
<dbReference type="STRING" id="471704.A0A151IZW9"/>
<protein>
    <submittedName>
        <fullName evidence="1">Uncharacterized protein</fullName>
    </submittedName>
</protein>